<dbReference type="AlphaFoldDB" id="A0AAV7SU54"/>
<evidence type="ECO:0000313" key="2">
    <source>
        <dbReference type="EMBL" id="KAJ1167695.1"/>
    </source>
</evidence>
<evidence type="ECO:0000313" key="3">
    <source>
        <dbReference type="Proteomes" id="UP001066276"/>
    </source>
</evidence>
<reference evidence="2" key="1">
    <citation type="journal article" date="2022" name="bioRxiv">
        <title>Sequencing and chromosome-scale assembly of the giantPleurodeles waltlgenome.</title>
        <authorList>
            <person name="Brown T."/>
            <person name="Elewa A."/>
            <person name="Iarovenko S."/>
            <person name="Subramanian E."/>
            <person name="Araus A.J."/>
            <person name="Petzold A."/>
            <person name="Susuki M."/>
            <person name="Suzuki K.-i.T."/>
            <person name="Hayashi T."/>
            <person name="Toyoda A."/>
            <person name="Oliveira C."/>
            <person name="Osipova E."/>
            <person name="Leigh N.D."/>
            <person name="Simon A."/>
            <person name="Yun M.H."/>
        </authorList>
    </citation>
    <scope>NUCLEOTIDE SEQUENCE</scope>
    <source>
        <strain evidence="2">20211129_DDA</strain>
        <tissue evidence="2">Liver</tissue>
    </source>
</reference>
<proteinExistence type="predicted"/>
<dbReference type="EMBL" id="JANPWB010000008">
    <property type="protein sequence ID" value="KAJ1167695.1"/>
    <property type="molecule type" value="Genomic_DNA"/>
</dbReference>
<evidence type="ECO:0000256" key="1">
    <source>
        <dbReference type="SAM" id="MobiDB-lite"/>
    </source>
</evidence>
<sequence length="124" mass="13275">MGRAPGVPPHNIPPQTGPPHPGRDPRGLHAIRDLPQPCFRHLPGHAPVLRPVSGARTAPGDTACGYWLHDRAHKLVFLKANGGAQEKGSSAVAILATPVNIFDEFVICRESFNQILTGARIESV</sequence>
<keyword evidence="3" id="KW-1185">Reference proteome</keyword>
<organism evidence="2 3">
    <name type="scientific">Pleurodeles waltl</name>
    <name type="common">Iberian ribbed newt</name>
    <dbReference type="NCBI Taxonomy" id="8319"/>
    <lineage>
        <taxon>Eukaryota</taxon>
        <taxon>Metazoa</taxon>
        <taxon>Chordata</taxon>
        <taxon>Craniata</taxon>
        <taxon>Vertebrata</taxon>
        <taxon>Euteleostomi</taxon>
        <taxon>Amphibia</taxon>
        <taxon>Batrachia</taxon>
        <taxon>Caudata</taxon>
        <taxon>Salamandroidea</taxon>
        <taxon>Salamandridae</taxon>
        <taxon>Pleurodelinae</taxon>
        <taxon>Pleurodeles</taxon>
    </lineage>
</organism>
<feature type="compositionally biased region" description="Pro residues" evidence="1">
    <location>
        <begin position="1"/>
        <end position="20"/>
    </location>
</feature>
<feature type="compositionally biased region" description="Basic and acidic residues" evidence="1">
    <location>
        <begin position="21"/>
        <end position="30"/>
    </location>
</feature>
<feature type="region of interest" description="Disordered" evidence="1">
    <location>
        <begin position="1"/>
        <end position="30"/>
    </location>
</feature>
<protein>
    <submittedName>
        <fullName evidence="2">Uncharacterized protein</fullName>
    </submittedName>
</protein>
<gene>
    <name evidence="2" type="ORF">NDU88_008084</name>
</gene>
<dbReference type="Proteomes" id="UP001066276">
    <property type="component" value="Chromosome 4_2"/>
</dbReference>
<accession>A0AAV7SU54</accession>
<comment type="caution">
    <text evidence="2">The sequence shown here is derived from an EMBL/GenBank/DDBJ whole genome shotgun (WGS) entry which is preliminary data.</text>
</comment>
<name>A0AAV7SU54_PLEWA</name>